<dbReference type="InterPro" id="IPR051805">
    <property type="entry name" value="Dehydratase_Activator_Redct"/>
</dbReference>
<feature type="domain" description="DUF2229" evidence="1">
    <location>
        <begin position="1"/>
        <end position="202"/>
    </location>
</feature>
<reference evidence="2" key="2">
    <citation type="submission" date="2021-04" db="EMBL/GenBank/DDBJ databases">
        <authorList>
            <person name="Gilroy R."/>
        </authorList>
    </citation>
    <scope>NUCLEOTIDE SEQUENCE</scope>
    <source>
        <strain evidence="2">CHK33-5263</strain>
    </source>
</reference>
<accession>A0A9D2DWJ3</accession>
<evidence type="ECO:0000313" key="2">
    <source>
        <dbReference type="EMBL" id="HIZ24371.1"/>
    </source>
</evidence>
<comment type="caution">
    <text evidence="2">The sequence shown here is derived from an EMBL/GenBank/DDBJ whole genome shotgun (WGS) entry which is preliminary data.</text>
</comment>
<sequence length="305" mass="34967">MGIPRAMLWYKNEKFWTTFFTEIGVEYIVSPETDRAILTRGEMLSIDETCLPVKLLLGHVDWLVGKCDVIFVPRMAFRHKLQMCTRFMAQTDLVANTFRERDIRLLFYSVGEAKPDAEQEAVYKMAKYLKVKKSVYKSAYQTAKQAQMFYERFRTERQKEKIEATEKLKILLVAHAYCAGDAYIGKPVIEMIKALGCEPVIAEYGDERECIRASYTVSENMPWAYNRHLVGAVALYKEHVDGIVMLTAFPCGTDSMVNEYIIRTFKDTPIITLTVDAQDGSAGIETRLESFVDIIALRKESEHDA</sequence>
<gene>
    <name evidence="2" type="ORF">H9812_02705</name>
</gene>
<dbReference type="EMBL" id="DXBS01000054">
    <property type="protein sequence ID" value="HIZ24371.1"/>
    <property type="molecule type" value="Genomic_DNA"/>
</dbReference>
<dbReference type="Gene3D" id="3.40.50.11900">
    <property type="match status" value="1"/>
</dbReference>
<proteinExistence type="predicted"/>
<dbReference type="PANTHER" id="PTHR32329:SF2">
    <property type="entry name" value="BIFUNCTIONAL PROTEIN [INCLUDES 2-HYDROXYACYL-COA DEHYDRATASE (N-TER) AND ITS ACTIVATOR DOMAIN (C_TERM)"/>
    <property type="match status" value="1"/>
</dbReference>
<dbReference type="InterPro" id="IPR018709">
    <property type="entry name" value="CoA_activase_DUF2229"/>
</dbReference>
<evidence type="ECO:0000313" key="3">
    <source>
        <dbReference type="Proteomes" id="UP000824044"/>
    </source>
</evidence>
<dbReference type="PANTHER" id="PTHR32329">
    <property type="entry name" value="BIFUNCTIONAL PROTEIN [INCLUDES 2-HYDROXYACYL-COA DEHYDRATASE (N-TER) AND ITS ACTIVATOR DOMAIN (C_TERM)-RELATED"/>
    <property type="match status" value="1"/>
</dbReference>
<dbReference type="AlphaFoldDB" id="A0A9D2DWJ3"/>
<dbReference type="Proteomes" id="UP000824044">
    <property type="component" value="Unassembled WGS sequence"/>
</dbReference>
<dbReference type="Pfam" id="PF09989">
    <property type="entry name" value="DUF2229"/>
    <property type="match status" value="1"/>
</dbReference>
<organism evidence="2 3">
    <name type="scientific">Candidatus Gallimonas intestinigallinarum</name>
    <dbReference type="NCBI Taxonomy" id="2838604"/>
    <lineage>
        <taxon>Bacteria</taxon>
        <taxon>Bacillati</taxon>
        <taxon>Bacillota</taxon>
        <taxon>Clostridia</taxon>
        <taxon>Candidatus Gallimonas</taxon>
    </lineage>
</organism>
<protein>
    <recommendedName>
        <fullName evidence="1">DUF2229 domain-containing protein</fullName>
    </recommendedName>
</protein>
<reference evidence="2" key="1">
    <citation type="journal article" date="2021" name="PeerJ">
        <title>Extensive microbial diversity within the chicken gut microbiome revealed by metagenomics and culture.</title>
        <authorList>
            <person name="Gilroy R."/>
            <person name="Ravi A."/>
            <person name="Getino M."/>
            <person name="Pursley I."/>
            <person name="Horton D.L."/>
            <person name="Alikhan N.F."/>
            <person name="Baker D."/>
            <person name="Gharbi K."/>
            <person name="Hall N."/>
            <person name="Watson M."/>
            <person name="Adriaenssens E.M."/>
            <person name="Foster-Nyarko E."/>
            <person name="Jarju S."/>
            <person name="Secka A."/>
            <person name="Antonio M."/>
            <person name="Oren A."/>
            <person name="Chaudhuri R.R."/>
            <person name="La Ragione R."/>
            <person name="Hildebrand F."/>
            <person name="Pallen M.J."/>
        </authorList>
    </citation>
    <scope>NUCLEOTIDE SEQUENCE</scope>
    <source>
        <strain evidence="2">CHK33-5263</strain>
    </source>
</reference>
<evidence type="ECO:0000259" key="1">
    <source>
        <dbReference type="Pfam" id="PF09989"/>
    </source>
</evidence>
<name>A0A9D2DWJ3_9FIRM</name>